<dbReference type="AlphaFoldDB" id="A0A5N6IR91"/>
<organism evidence="2 3">
    <name type="scientific">Aspergillus minisclerotigenes</name>
    <dbReference type="NCBI Taxonomy" id="656917"/>
    <lineage>
        <taxon>Eukaryota</taxon>
        <taxon>Fungi</taxon>
        <taxon>Dikarya</taxon>
        <taxon>Ascomycota</taxon>
        <taxon>Pezizomycotina</taxon>
        <taxon>Eurotiomycetes</taxon>
        <taxon>Eurotiomycetidae</taxon>
        <taxon>Eurotiales</taxon>
        <taxon>Aspergillaceae</taxon>
        <taxon>Aspergillus</taxon>
        <taxon>Aspergillus subgen. Circumdati</taxon>
    </lineage>
</organism>
<gene>
    <name evidence="2" type="ORF">BDV30DRAFT_30864</name>
</gene>
<name>A0A5N6IR91_9EURO</name>
<keyword evidence="1" id="KW-0812">Transmembrane</keyword>
<evidence type="ECO:0000313" key="3">
    <source>
        <dbReference type="Proteomes" id="UP000326289"/>
    </source>
</evidence>
<accession>A0A5N6IR91</accession>
<evidence type="ECO:0000313" key="2">
    <source>
        <dbReference type="EMBL" id="KAB8267683.1"/>
    </source>
</evidence>
<keyword evidence="3" id="KW-1185">Reference proteome</keyword>
<dbReference type="EMBL" id="ML732892">
    <property type="protein sequence ID" value="KAB8267683.1"/>
    <property type="molecule type" value="Genomic_DNA"/>
</dbReference>
<evidence type="ECO:0000256" key="1">
    <source>
        <dbReference type="SAM" id="Phobius"/>
    </source>
</evidence>
<sequence>MCEAPERDCRAVLILWTYIVMLGYEVAPLFISILFYFLSLLLVLSFVYCGLKKRKEKNYFVVYDLLDGLKMYVIGLLKTLRQGGI</sequence>
<protein>
    <submittedName>
        <fullName evidence="2">Uncharacterized protein</fullName>
    </submittedName>
</protein>
<keyword evidence="1" id="KW-0472">Membrane</keyword>
<proteinExistence type="predicted"/>
<keyword evidence="1" id="KW-1133">Transmembrane helix</keyword>
<dbReference type="Proteomes" id="UP000326289">
    <property type="component" value="Unassembled WGS sequence"/>
</dbReference>
<feature type="transmembrane region" description="Helical" evidence="1">
    <location>
        <begin position="26"/>
        <end position="51"/>
    </location>
</feature>
<reference evidence="2 3" key="1">
    <citation type="submission" date="2019-04" db="EMBL/GenBank/DDBJ databases">
        <title>Fungal friends and foes A comparative genomics study of 23 Aspergillus species from section Flavi.</title>
        <authorList>
            <consortium name="DOE Joint Genome Institute"/>
            <person name="Kjaerbolling I."/>
            <person name="Vesth T.C."/>
            <person name="Frisvad J.C."/>
            <person name="Nybo J.L."/>
            <person name="Theobald S."/>
            <person name="Kildgaard S."/>
            <person name="Petersen T.I."/>
            <person name="Kuo A."/>
            <person name="Sato A."/>
            <person name="Lyhne E.K."/>
            <person name="Kogle M.E."/>
            <person name="Wiebenga A."/>
            <person name="Kun R.S."/>
            <person name="Lubbers R.J."/>
            <person name="Makela M.R."/>
            <person name="Barry K."/>
            <person name="Chovatia M."/>
            <person name="Clum A."/>
            <person name="Daum C."/>
            <person name="Haridas S."/>
            <person name="He G."/>
            <person name="LaButti K."/>
            <person name="Lipzen A."/>
            <person name="Mondo S."/>
            <person name="Pangilinan J."/>
            <person name="Riley R."/>
            <person name="Salamov A."/>
            <person name="Simmons B.A."/>
            <person name="Magnuson J.K."/>
            <person name="Henrissat B."/>
            <person name="Mortensen U.H."/>
            <person name="Larsen T.O."/>
            <person name="De vries R.P."/>
            <person name="Grigoriev I.V."/>
            <person name="Machida M."/>
            <person name="Baker S.E."/>
            <person name="Andersen M.R."/>
        </authorList>
    </citation>
    <scope>NUCLEOTIDE SEQUENCE [LARGE SCALE GENOMIC DNA]</scope>
    <source>
        <strain evidence="2 3">CBS 117635</strain>
    </source>
</reference>